<name>A0AAW0C8E4_9AGAR</name>
<dbReference type="Gene3D" id="4.10.240.10">
    <property type="entry name" value="Zn(2)-C6 fungal-type DNA-binding domain"/>
    <property type="match status" value="1"/>
</dbReference>
<dbReference type="EMBL" id="JAYKXP010000056">
    <property type="protein sequence ID" value="KAK7034652.1"/>
    <property type="molecule type" value="Genomic_DNA"/>
</dbReference>
<dbReference type="SMART" id="SM00906">
    <property type="entry name" value="Fungal_trans"/>
    <property type="match status" value="1"/>
</dbReference>
<comment type="caution">
    <text evidence="6">The sequence shown here is derived from an EMBL/GenBank/DDBJ whole genome shotgun (WGS) entry which is preliminary data.</text>
</comment>
<dbReference type="InterPro" id="IPR007219">
    <property type="entry name" value="XnlR_reg_dom"/>
</dbReference>
<evidence type="ECO:0000256" key="1">
    <source>
        <dbReference type="ARBA" id="ARBA00022723"/>
    </source>
</evidence>
<evidence type="ECO:0000313" key="7">
    <source>
        <dbReference type="Proteomes" id="UP001383192"/>
    </source>
</evidence>
<dbReference type="PANTHER" id="PTHR46910">
    <property type="entry name" value="TRANSCRIPTION FACTOR PDR1"/>
    <property type="match status" value="1"/>
</dbReference>
<dbReference type="Pfam" id="PF04082">
    <property type="entry name" value="Fungal_trans"/>
    <property type="match status" value="1"/>
</dbReference>
<protein>
    <submittedName>
        <fullName evidence="6">Gypsy retrotransposon integrase-like protein 1</fullName>
    </submittedName>
</protein>
<dbReference type="GO" id="GO:0003677">
    <property type="term" value="F:DNA binding"/>
    <property type="evidence" value="ECO:0007669"/>
    <property type="project" value="InterPro"/>
</dbReference>
<feature type="domain" description="Zn(2)-C6 fungal-type" evidence="5">
    <location>
        <begin position="19"/>
        <end position="52"/>
    </location>
</feature>
<dbReference type="Proteomes" id="UP001383192">
    <property type="component" value="Unassembled WGS sequence"/>
</dbReference>
<keyword evidence="7" id="KW-1185">Reference proteome</keyword>
<dbReference type="GO" id="GO:0000981">
    <property type="term" value="F:DNA-binding transcription factor activity, RNA polymerase II-specific"/>
    <property type="evidence" value="ECO:0007669"/>
    <property type="project" value="InterPro"/>
</dbReference>
<keyword evidence="2" id="KW-0539">Nucleus</keyword>
<gene>
    <name evidence="6" type="primary">GIN1_15</name>
    <name evidence="6" type="ORF">VNI00_012294</name>
</gene>
<dbReference type="AlphaFoldDB" id="A0AAW0C8E4"/>
<dbReference type="PROSITE" id="PS00463">
    <property type="entry name" value="ZN2_CY6_FUNGAL_1"/>
    <property type="match status" value="1"/>
</dbReference>
<evidence type="ECO:0000259" key="5">
    <source>
        <dbReference type="PROSITE" id="PS50048"/>
    </source>
</evidence>
<evidence type="ECO:0000256" key="4">
    <source>
        <dbReference type="SAM" id="Phobius"/>
    </source>
</evidence>
<dbReference type="InterPro" id="IPR001138">
    <property type="entry name" value="Zn2Cys6_DnaBD"/>
</dbReference>
<keyword evidence="1" id="KW-0479">Metal-binding</keyword>
<evidence type="ECO:0000256" key="2">
    <source>
        <dbReference type="ARBA" id="ARBA00023242"/>
    </source>
</evidence>
<feature type="region of interest" description="Disordered" evidence="3">
    <location>
        <begin position="677"/>
        <end position="720"/>
    </location>
</feature>
<dbReference type="PANTHER" id="PTHR46910:SF38">
    <property type="entry name" value="ZN(2)-C6 FUNGAL-TYPE DOMAIN-CONTAINING PROTEIN"/>
    <property type="match status" value="1"/>
</dbReference>
<dbReference type="GO" id="GO:0008270">
    <property type="term" value="F:zinc ion binding"/>
    <property type="evidence" value="ECO:0007669"/>
    <property type="project" value="InterPro"/>
</dbReference>
<accession>A0AAW0C8E4</accession>
<dbReference type="SMART" id="SM00066">
    <property type="entry name" value="GAL4"/>
    <property type="match status" value="1"/>
</dbReference>
<feature type="compositionally biased region" description="Basic and acidic residues" evidence="3">
    <location>
        <begin position="689"/>
        <end position="698"/>
    </location>
</feature>
<reference evidence="6 7" key="1">
    <citation type="submission" date="2024-01" db="EMBL/GenBank/DDBJ databases">
        <title>A draft genome for a cacao thread blight-causing isolate of Paramarasmius palmivorus.</title>
        <authorList>
            <person name="Baruah I.K."/>
            <person name="Bukari Y."/>
            <person name="Amoako-Attah I."/>
            <person name="Meinhardt L.W."/>
            <person name="Bailey B.A."/>
            <person name="Cohen S.P."/>
        </authorList>
    </citation>
    <scope>NUCLEOTIDE SEQUENCE [LARGE SCALE GENOMIC DNA]</scope>
    <source>
        <strain evidence="6 7">GH-12</strain>
    </source>
</reference>
<organism evidence="6 7">
    <name type="scientific">Paramarasmius palmivorus</name>
    <dbReference type="NCBI Taxonomy" id="297713"/>
    <lineage>
        <taxon>Eukaryota</taxon>
        <taxon>Fungi</taxon>
        <taxon>Dikarya</taxon>
        <taxon>Basidiomycota</taxon>
        <taxon>Agaricomycotina</taxon>
        <taxon>Agaricomycetes</taxon>
        <taxon>Agaricomycetidae</taxon>
        <taxon>Agaricales</taxon>
        <taxon>Marasmiineae</taxon>
        <taxon>Marasmiaceae</taxon>
        <taxon>Paramarasmius</taxon>
    </lineage>
</organism>
<keyword evidence="4" id="KW-1133">Transmembrane helix</keyword>
<dbReference type="PROSITE" id="PS50048">
    <property type="entry name" value="ZN2_CY6_FUNGAL_2"/>
    <property type="match status" value="1"/>
</dbReference>
<keyword evidence="4" id="KW-0812">Transmembrane</keyword>
<dbReference type="CDD" id="cd00067">
    <property type="entry name" value="GAL4"/>
    <property type="match status" value="1"/>
</dbReference>
<feature type="transmembrane region" description="Helical" evidence="4">
    <location>
        <begin position="558"/>
        <end position="578"/>
    </location>
</feature>
<evidence type="ECO:0000313" key="6">
    <source>
        <dbReference type="EMBL" id="KAK7034652.1"/>
    </source>
</evidence>
<feature type="compositionally biased region" description="Polar residues" evidence="3">
    <location>
        <begin position="677"/>
        <end position="688"/>
    </location>
</feature>
<keyword evidence="4" id="KW-0472">Membrane</keyword>
<dbReference type="CDD" id="cd12148">
    <property type="entry name" value="fungal_TF_MHR"/>
    <property type="match status" value="1"/>
</dbReference>
<dbReference type="GO" id="GO:0006351">
    <property type="term" value="P:DNA-templated transcription"/>
    <property type="evidence" value="ECO:0007669"/>
    <property type="project" value="InterPro"/>
</dbReference>
<proteinExistence type="predicted"/>
<feature type="compositionally biased region" description="Polar residues" evidence="3">
    <location>
        <begin position="699"/>
        <end position="716"/>
    </location>
</feature>
<sequence length="753" mass="85789">MASDDEAPPKAIKRRLPNACDECRRRKIKCDSASMPGAICSHCIAQKIKCTHDIVKKKRGPITERVQEARTSYIKVVVAEILSPVNPYQPPEDPQDVRKILVDLANHIRYLDAELAKAWSSTITSTTPSTAGSTPSSVVTAAQNGEEEIMLSQHFKSLNIDRAQQRYFGKASRIMLVQMAMEYKRDLSEKQAEEALSRNKRKQMWTLQPWQQTPEPYRDPLYFPDSDFMNALVELYFNQVNTFFPLLHRPSFVYSISQGLHYHDYYFGAVVLAVCALGARYSNDHRALYPGSDSEHSIGWQWIRQIQVISSNFKDPTSLYEVQVYCLVMLFTNTTTMPEHAWPLTGLGIRHCQDLGINRLREVNTIEAELWKRAFWTLICSDVFVSQIVGRPRATTLEDYDILYPVECDDEYWEHPDPKLAWKQPSAERPSYVSYWVAMLKLLEILGTTERTMYSVRGRDSTHEKDQRMLSELDSRLNDWIHELPHHLRWDPQREDSLFFQQSAALYTTYYWVQIQIHRPFIPKVGRSSGSALPSLTICVNAARSCANVVDAVRTRGIFLPLFNLITATFTAGTILLINAWRRRIEKEPVDLRKELADIYKCLEFLRSLETRLEGAGRSADLLSEMVGISELLQAQRMKRTRQTASEDTAGWGSLRTVEGEPRRFVGSFRAATASPNTLHPSNFNAAQNRHDGLDDSHQSTALNPYPQSTAATSSGFALGPEPGLNSGSVNYDDWDSYISIVDEFLQSMESSL</sequence>
<dbReference type="InterPro" id="IPR050987">
    <property type="entry name" value="AtrR-like"/>
</dbReference>
<dbReference type="Pfam" id="PF00172">
    <property type="entry name" value="Zn_clus"/>
    <property type="match status" value="1"/>
</dbReference>
<dbReference type="InterPro" id="IPR036864">
    <property type="entry name" value="Zn2-C6_fun-type_DNA-bd_sf"/>
</dbReference>
<evidence type="ECO:0000256" key="3">
    <source>
        <dbReference type="SAM" id="MobiDB-lite"/>
    </source>
</evidence>
<dbReference type="SUPFAM" id="SSF57701">
    <property type="entry name" value="Zn2/Cys6 DNA-binding domain"/>
    <property type="match status" value="1"/>
</dbReference>